<reference evidence="1 2" key="1">
    <citation type="journal article" date="2018" name="Sci. Rep.">
        <title>Genomic signatures of local adaptation to the degree of environmental predictability in rotifers.</title>
        <authorList>
            <person name="Franch-Gras L."/>
            <person name="Hahn C."/>
            <person name="Garcia-Roger E.M."/>
            <person name="Carmona M.J."/>
            <person name="Serra M."/>
            <person name="Gomez A."/>
        </authorList>
    </citation>
    <scope>NUCLEOTIDE SEQUENCE [LARGE SCALE GENOMIC DNA]</scope>
    <source>
        <strain evidence="1">HYR1</strain>
    </source>
</reference>
<keyword evidence="2" id="KW-1185">Reference proteome</keyword>
<organism evidence="1 2">
    <name type="scientific">Brachionus plicatilis</name>
    <name type="common">Marine rotifer</name>
    <name type="synonym">Brachionus muelleri</name>
    <dbReference type="NCBI Taxonomy" id="10195"/>
    <lineage>
        <taxon>Eukaryota</taxon>
        <taxon>Metazoa</taxon>
        <taxon>Spiralia</taxon>
        <taxon>Gnathifera</taxon>
        <taxon>Rotifera</taxon>
        <taxon>Eurotatoria</taxon>
        <taxon>Monogononta</taxon>
        <taxon>Pseudotrocha</taxon>
        <taxon>Ploima</taxon>
        <taxon>Brachionidae</taxon>
        <taxon>Brachionus</taxon>
    </lineage>
</organism>
<gene>
    <name evidence="1" type="ORF">BpHYR1_050415</name>
</gene>
<comment type="caution">
    <text evidence="1">The sequence shown here is derived from an EMBL/GenBank/DDBJ whole genome shotgun (WGS) entry which is preliminary data.</text>
</comment>
<evidence type="ECO:0000313" key="2">
    <source>
        <dbReference type="Proteomes" id="UP000276133"/>
    </source>
</evidence>
<sequence length="104" mass="12317">MQFLQNHRCCIYQNSVNSGILKFRIIKIRSKNQKQVLIFFIEKFNAEIDCHFIIIARNEHRDELITRCVHRKILDTERIFNSRIETLHSDLTNSSAKLLAIGFV</sequence>
<dbReference type="Proteomes" id="UP000276133">
    <property type="component" value="Unassembled WGS sequence"/>
</dbReference>
<dbReference type="AlphaFoldDB" id="A0A3M7RLH4"/>
<proteinExistence type="predicted"/>
<name>A0A3M7RLH4_BRAPC</name>
<accession>A0A3M7RLH4</accession>
<protein>
    <submittedName>
        <fullName evidence="1">Uncharacterized protein</fullName>
    </submittedName>
</protein>
<dbReference type="EMBL" id="REGN01003130">
    <property type="protein sequence ID" value="RNA24396.1"/>
    <property type="molecule type" value="Genomic_DNA"/>
</dbReference>
<evidence type="ECO:0000313" key="1">
    <source>
        <dbReference type="EMBL" id="RNA24396.1"/>
    </source>
</evidence>